<accession>A0A6S6U719</accession>
<dbReference type="EMBL" id="CACVAQ010000446">
    <property type="protein sequence ID" value="CAA6828896.1"/>
    <property type="molecule type" value="Genomic_DNA"/>
</dbReference>
<name>A0A6S6U719_9BACT</name>
<dbReference type="GO" id="GO:0016491">
    <property type="term" value="F:oxidoreductase activity"/>
    <property type="evidence" value="ECO:0007669"/>
    <property type="project" value="UniProtKB-KW"/>
</dbReference>
<protein>
    <submittedName>
        <fullName evidence="4">Uncharacterized protein</fullName>
    </submittedName>
</protein>
<dbReference type="GO" id="GO:0016020">
    <property type="term" value="C:membrane"/>
    <property type="evidence" value="ECO:0007669"/>
    <property type="project" value="TreeGrafter"/>
</dbReference>
<dbReference type="PRINTS" id="PR00080">
    <property type="entry name" value="SDRFAMILY"/>
</dbReference>
<comment type="similarity">
    <text evidence="1 3">Belongs to the short-chain dehydrogenases/reductases (SDR) family.</text>
</comment>
<dbReference type="PRINTS" id="PR00081">
    <property type="entry name" value="GDHRDH"/>
</dbReference>
<evidence type="ECO:0000256" key="1">
    <source>
        <dbReference type="ARBA" id="ARBA00006484"/>
    </source>
</evidence>
<evidence type="ECO:0000313" key="4">
    <source>
        <dbReference type="EMBL" id="CAA6828896.1"/>
    </source>
</evidence>
<dbReference type="InterPro" id="IPR036291">
    <property type="entry name" value="NAD(P)-bd_dom_sf"/>
</dbReference>
<proteinExistence type="inferred from homology"/>
<dbReference type="AlphaFoldDB" id="A0A6S6U719"/>
<keyword evidence="2" id="KW-0560">Oxidoreductase</keyword>
<evidence type="ECO:0000256" key="2">
    <source>
        <dbReference type="ARBA" id="ARBA00023002"/>
    </source>
</evidence>
<dbReference type="PANTHER" id="PTHR44196:SF1">
    <property type="entry name" value="DEHYDROGENASE_REDUCTASE SDR FAMILY MEMBER 7B"/>
    <property type="match status" value="1"/>
</dbReference>
<evidence type="ECO:0000256" key="3">
    <source>
        <dbReference type="RuleBase" id="RU000363"/>
    </source>
</evidence>
<gene>
    <name evidence="4" type="ORF">HELGO_WM56578</name>
</gene>
<dbReference type="PANTHER" id="PTHR44196">
    <property type="entry name" value="DEHYDROGENASE/REDUCTASE SDR FAMILY MEMBER 7B"/>
    <property type="match status" value="1"/>
</dbReference>
<dbReference type="InterPro" id="IPR002347">
    <property type="entry name" value="SDR_fam"/>
</dbReference>
<dbReference type="SUPFAM" id="SSF51735">
    <property type="entry name" value="NAD(P)-binding Rossmann-fold domains"/>
    <property type="match status" value="1"/>
</dbReference>
<sequence>MKDIKNKVVVITGAGSGIGRALAQDFAKRGAKLALNDFKEETLLETIASLAPSTPVFYAVFDVSKEAKMQAFAKDVAQKYSQVDIVINNAGVAQEGLMVSEISTEDYEWLLGINMWGTIYGSKAFLPYLRQQKESSLVNISSVFGLVGIPGVSSYSVSKFAVRGFSESVLLEEQINKTGVTVSCVHPGGIKTNIAKSAKGAENGQLAEFEKALKTPPKSAAKVIIKGIQKKKSRILIGADAYFIYYLNKFGRGLLQKGIIYGYKKVK</sequence>
<dbReference type="Gene3D" id="3.40.50.720">
    <property type="entry name" value="NAD(P)-binding Rossmann-like Domain"/>
    <property type="match status" value="1"/>
</dbReference>
<organism evidence="4">
    <name type="scientific">uncultured Aureispira sp</name>
    <dbReference type="NCBI Taxonomy" id="1331704"/>
    <lineage>
        <taxon>Bacteria</taxon>
        <taxon>Pseudomonadati</taxon>
        <taxon>Bacteroidota</taxon>
        <taxon>Saprospiria</taxon>
        <taxon>Saprospirales</taxon>
        <taxon>Saprospiraceae</taxon>
        <taxon>Aureispira</taxon>
        <taxon>environmental samples</taxon>
    </lineage>
</organism>
<dbReference type="Pfam" id="PF00106">
    <property type="entry name" value="adh_short"/>
    <property type="match status" value="1"/>
</dbReference>
<reference evidence="4" key="1">
    <citation type="submission" date="2020-01" db="EMBL/GenBank/DDBJ databases">
        <authorList>
            <person name="Meier V. D."/>
            <person name="Meier V D."/>
        </authorList>
    </citation>
    <scope>NUCLEOTIDE SEQUENCE</scope>
    <source>
        <strain evidence="4">HLG_WM_MAG_10</strain>
    </source>
</reference>